<keyword evidence="1" id="KW-1133">Transmembrane helix</keyword>
<reference evidence="2 3" key="1">
    <citation type="submission" date="2016-12" db="EMBL/GenBank/DDBJ databases">
        <authorList>
            <person name="Song W.-J."/>
            <person name="Kurnit D.M."/>
        </authorList>
    </citation>
    <scope>NUCLEOTIDE SEQUENCE [LARGE SCALE GENOMIC DNA]</scope>
    <source>
        <strain evidence="2 3">DSM 19599</strain>
    </source>
</reference>
<proteinExistence type="predicted"/>
<keyword evidence="3" id="KW-1185">Reference proteome</keyword>
<dbReference type="SUPFAM" id="SSF103481">
    <property type="entry name" value="Multidrug resistance efflux transporter EmrE"/>
    <property type="match status" value="1"/>
</dbReference>
<organism evidence="2 3">
    <name type="scientific">Pseudoxanthobacter soli DSM 19599</name>
    <dbReference type="NCBI Taxonomy" id="1123029"/>
    <lineage>
        <taxon>Bacteria</taxon>
        <taxon>Pseudomonadati</taxon>
        <taxon>Pseudomonadota</taxon>
        <taxon>Alphaproteobacteria</taxon>
        <taxon>Hyphomicrobiales</taxon>
        <taxon>Segnochrobactraceae</taxon>
        <taxon>Pseudoxanthobacter</taxon>
    </lineage>
</organism>
<name>A0A1M7ZQG9_9HYPH</name>
<evidence type="ECO:0000256" key="1">
    <source>
        <dbReference type="SAM" id="Phobius"/>
    </source>
</evidence>
<keyword evidence="1" id="KW-0812">Transmembrane</keyword>
<dbReference type="Gene3D" id="1.10.3730.20">
    <property type="match status" value="1"/>
</dbReference>
<dbReference type="Proteomes" id="UP000186406">
    <property type="component" value="Unassembled WGS sequence"/>
</dbReference>
<dbReference type="AlphaFoldDB" id="A0A1M7ZQG9"/>
<feature type="transmembrane region" description="Helical" evidence="1">
    <location>
        <begin position="34"/>
        <end position="55"/>
    </location>
</feature>
<dbReference type="RefSeq" id="WP_244530959.1">
    <property type="nucleotide sequence ID" value="NZ_FRXO01000011.1"/>
</dbReference>
<protein>
    <recommendedName>
        <fullName evidence="4">EamA-like transporter family protein</fullName>
    </recommendedName>
</protein>
<gene>
    <name evidence="2" type="ORF">SAMN02745172_03831</name>
</gene>
<feature type="transmembrane region" description="Helical" evidence="1">
    <location>
        <begin position="6"/>
        <end position="27"/>
    </location>
</feature>
<dbReference type="STRING" id="1123029.SAMN02745172_03831"/>
<keyword evidence="1" id="KW-0472">Membrane</keyword>
<evidence type="ECO:0000313" key="3">
    <source>
        <dbReference type="Proteomes" id="UP000186406"/>
    </source>
</evidence>
<sequence>MNVKSALMTFSALALLGVTFSAYTYLLRSWPVSLTYALVTFTTQICLVVFGAIIFGERLSITMAIGLAFIGLGLAFLLSAGRA</sequence>
<dbReference type="InterPro" id="IPR037185">
    <property type="entry name" value="EmrE-like"/>
</dbReference>
<evidence type="ECO:0000313" key="2">
    <source>
        <dbReference type="EMBL" id="SHO67158.1"/>
    </source>
</evidence>
<accession>A0A1M7ZQG9</accession>
<evidence type="ECO:0008006" key="4">
    <source>
        <dbReference type="Google" id="ProtNLM"/>
    </source>
</evidence>
<feature type="transmembrane region" description="Helical" evidence="1">
    <location>
        <begin position="61"/>
        <end position="80"/>
    </location>
</feature>
<dbReference type="EMBL" id="FRXO01000011">
    <property type="protein sequence ID" value="SHO67158.1"/>
    <property type="molecule type" value="Genomic_DNA"/>
</dbReference>